<feature type="region of interest" description="Disordered" evidence="1">
    <location>
        <begin position="108"/>
        <end position="137"/>
    </location>
</feature>
<dbReference type="EMBL" id="AGNL01014184">
    <property type="protein sequence ID" value="EJK66828.1"/>
    <property type="molecule type" value="Genomic_DNA"/>
</dbReference>
<dbReference type="AlphaFoldDB" id="K0SKL4"/>
<accession>K0SKL4</accession>
<organism evidence="2 3">
    <name type="scientific">Thalassiosira oceanica</name>
    <name type="common">Marine diatom</name>
    <dbReference type="NCBI Taxonomy" id="159749"/>
    <lineage>
        <taxon>Eukaryota</taxon>
        <taxon>Sar</taxon>
        <taxon>Stramenopiles</taxon>
        <taxon>Ochrophyta</taxon>
        <taxon>Bacillariophyta</taxon>
        <taxon>Coscinodiscophyceae</taxon>
        <taxon>Thalassiosirophycidae</taxon>
        <taxon>Thalassiosirales</taxon>
        <taxon>Thalassiosiraceae</taxon>
        <taxon>Thalassiosira</taxon>
    </lineage>
</organism>
<dbReference type="Proteomes" id="UP000266841">
    <property type="component" value="Unassembled WGS sequence"/>
</dbReference>
<protein>
    <recommendedName>
        <fullName evidence="4">LITAF domain-containing protein</fullName>
    </recommendedName>
</protein>
<sequence length="183" mass="18924">MTIKGEAIPSAPPLSERGGDEEDIPIPLAHATFDAPPNSHHVAASAVPAVQPENPEGSSVSCPPGMVAKSVTTTYPDGRAVTVTEFVPIDQVPAGQAVTHAPVATSMARPGEGANAAPAANQSTHHPPRRDLGTRPASVTCPYCQHTGKTRINHNCGDCEAAAGQESTLVFANQRVESHCTIK</sequence>
<name>K0SKL4_THAOC</name>
<evidence type="ECO:0008006" key="4">
    <source>
        <dbReference type="Google" id="ProtNLM"/>
    </source>
</evidence>
<evidence type="ECO:0000256" key="1">
    <source>
        <dbReference type="SAM" id="MobiDB-lite"/>
    </source>
</evidence>
<feature type="compositionally biased region" description="Low complexity" evidence="1">
    <location>
        <begin position="108"/>
        <end position="121"/>
    </location>
</feature>
<feature type="region of interest" description="Disordered" evidence="1">
    <location>
        <begin position="1"/>
        <end position="45"/>
    </location>
</feature>
<keyword evidence="3" id="KW-1185">Reference proteome</keyword>
<dbReference type="OrthoDB" id="435182at2759"/>
<proteinExistence type="predicted"/>
<reference evidence="2 3" key="1">
    <citation type="journal article" date="2012" name="Genome Biol.">
        <title>Genome and low-iron response of an oceanic diatom adapted to chronic iron limitation.</title>
        <authorList>
            <person name="Lommer M."/>
            <person name="Specht M."/>
            <person name="Roy A.S."/>
            <person name="Kraemer L."/>
            <person name="Andreson R."/>
            <person name="Gutowska M.A."/>
            <person name="Wolf J."/>
            <person name="Bergner S.V."/>
            <person name="Schilhabel M.B."/>
            <person name="Klostermeier U.C."/>
            <person name="Beiko R.G."/>
            <person name="Rosenstiel P."/>
            <person name="Hippler M."/>
            <person name="Laroche J."/>
        </authorList>
    </citation>
    <scope>NUCLEOTIDE SEQUENCE [LARGE SCALE GENOMIC DNA]</scope>
    <source>
        <strain evidence="2 3">CCMP1005</strain>
    </source>
</reference>
<evidence type="ECO:0000313" key="2">
    <source>
        <dbReference type="EMBL" id="EJK66828.1"/>
    </source>
</evidence>
<gene>
    <name evidence="2" type="ORF">THAOC_12210</name>
</gene>
<evidence type="ECO:0000313" key="3">
    <source>
        <dbReference type="Proteomes" id="UP000266841"/>
    </source>
</evidence>
<comment type="caution">
    <text evidence="2">The sequence shown here is derived from an EMBL/GenBank/DDBJ whole genome shotgun (WGS) entry which is preliminary data.</text>
</comment>